<name>A0A4S8JTW0_MUSBA</name>
<accession>A0A4S8JTW0</accession>
<feature type="region of interest" description="Disordered" evidence="1">
    <location>
        <begin position="68"/>
        <end position="87"/>
    </location>
</feature>
<proteinExistence type="predicted"/>
<organism evidence="2 3">
    <name type="scientific">Musa balbisiana</name>
    <name type="common">Banana</name>
    <dbReference type="NCBI Taxonomy" id="52838"/>
    <lineage>
        <taxon>Eukaryota</taxon>
        <taxon>Viridiplantae</taxon>
        <taxon>Streptophyta</taxon>
        <taxon>Embryophyta</taxon>
        <taxon>Tracheophyta</taxon>
        <taxon>Spermatophyta</taxon>
        <taxon>Magnoliopsida</taxon>
        <taxon>Liliopsida</taxon>
        <taxon>Zingiberales</taxon>
        <taxon>Musaceae</taxon>
        <taxon>Musa</taxon>
    </lineage>
</organism>
<comment type="caution">
    <text evidence="2">The sequence shown here is derived from an EMBL/GenBank/DDBJ whole genome shotgun (WGS) entry which is preliminary data.</text>
</comment>
<gene>
    <name evidence="2" type="ORF">C4D60_Mb05t05470</name>
</gene>
<dbReference type="AlphaFoldDB" id="A0A4S8JTW0"/>
<evidence type="ECO:0000313" key="3">
    <source>
        <dbReference type="Proteomes" id="UP000317650"/>
    </source>
</evidence>
<protein>
    <submittedName>
        <fullName evidence="2">Uncharacterized protein</fullName>
    </submittedName>
</protein>
<dbReference type="EMBL" id="PYDT01000003">
    <property type="protein sequence ID" value="THU65612.1"/>
    <property type="molecule type" value="Genomic_DNA"/>
</dbReference>
<keyword evidence="3" id="KW-1185">Reference proteome</keyword>
<dbReference type="Proteomes" id="UP000317650">
    <property type="component" value="Chromosome 5"/>
</dbReference>
<evidence type="ECO:0000256" key="1">
    <source>
        <dbReference type="SAM" id="MobiDB-lite"/>
    </source>
</evidence>
<sequence>MKLLPRRAHLRHHHDKALLLTKYYKWILWSGLSIYLFFSTSSSSSSSSLFRPLPLRTSLPLKLLPELWRKPSSSPPSPSSPLLRCCS</sequence>
<dbReference type="STRING" id="52838.A0A4S8JTW0"/>
<evidence type="ECO:0000313" key="2">
    <source>
        <dbReference type="EMBL" id="THU65612.1"/>
    </source>
</evidence>
<reference evidence="2 3" key="1">
    <citation type="journal article" date="2019" name="Nat. Plants">
        <title>Genome sequencing of Musa balbisiana reveals subgenome evolution and function divergence in polyploid bananas.</title>
        <authorList>
            <person name="Yao X."/>
        </authorList>
    </citation>
    <scope>NUCLEOTIDE SEQUENCE [LARGE SCALE GENOMIC DNA]</scope>
    <source>
        <strain evidence="3">cv. DH-PKW</strain>
        <tissue evidence="2">Leaves</tissue>
    </source>
</reference>